<dbReference type="InterPro" id="IPR019775">
    <property type="entry name" value="WD40_repeat_CS"/>
</dbReference>
<proteinExistence type="predicted"/>
<evidence type="ECO:0000256" key="1">
    <source>
        <dbReference type="ARBA" id="ARBA00022574"/>
    </source>
</evidence>
<dbReference type="InterPro" id="IPR015943">
    <property type="entry name" value="WD40/YVTN_repeat-like_dom_sf"/>
</dbReference>
<dbReference type="Gene3D" id="2.130.10.10">
    <property type="entry name" value="YVTN repeat-like/Quinoprotein amine dehydrogenase"/>
    <property type="match status" value="2"/>
</dbReference>
<evidence type="ECO:0000256" key="2">
    <source>
        <dbReference type="ARBA" id="ARBA00022737"/>
    </source>
</evidence>
<dbReference type="SUPFAM" id="SSF50998">
    <property type="entry name" value="Quinoprotein alcohol dehydrogenase-like"/>
    <property type="match status" value="1"/>
</dbReference>
<accession>A0A1W1EG23</accession>
<dbReference type="EMBL" id="FPKX01000074">
    <property type="protein sequence ID" value="SFZ98999.1"/>
    <property type="molecule type" value="Genomic_DNA"/>
</dbReference>
<dbReference type="InterPro" id="IPR001680">
    <property type="entry name" value="WD40_rpt"/>
</dbReference>
<protein>
    <submittedName>
        <fullName evidence="3">Periplasmic nitrate reductase component NapL</fullName>
    </submittedName>
</protein>
<evidence type="ECO:0000313" key="3">
    <source>
        <dbReference type="EMBL" id="SFZ98999.1"/>
    </source>
</evidence>
<name>A0A1W1EG23_9ZZZZ</name>
<dbReference type="PROSITE" id="PS00678">
    <property type="entry name" value="WD_REPEATS_1"/>
    <property type="match status" value="1"/>
</dbReference>
<keyword evidence="1" id="KW-0853">WD repeat</keyword>
<organism evidence="3">
    <name type="scientific">hydrothermal vent metagenome</name>
    <dbReference type="NCBI Taxonomy" id="652676"/>
    <lineage>
        <taxon>unclassified sequences</taxon>
        <taxon>metagenomes</taxon>
        <taxon>ecological metagenomes</taxon>
    </lineage>
</organism>
<keyword evidence="2" id="KW-0677">Repeat</keyword>
<dbReference type="PROSITE" id="PS50082">
    <property type="entry name" value="WD_REPEATS_2"/>
    <property type="match status" value="1"/>
</dbReference>
<dbReference type="AlphaFoldDB" id="A0A1W1EG23"/>
<gene>
    <name evidence="3" type="ORF">MNB_SV-5-913</name>
</gene>
<reference evidence="3" key="1">
    <citation type="submission" date="2016-10" db="EMBL/GenBank/DDBJ databases">
        <authorList>
            <person name="de Groot N.N."/>
        </authorList>
    </citation>
    <scope>NUCLEOTIDE SEQUENCE</scope>
</reference>
<sequence>MKKLISILLLSAFLFGANIFMPAGVIKVNGTAKDMVLRDNKLIIATDMGHIEIYDSSTKEKIKDIYIPDVTDFMGDKISARVMSTDFLDDQYLILSDSGKGGYSDLYIYKDEKLLKLLGYKDKQAIVKARFVDKDHILLGYLSDEASLYDMKNKKFIYKTQLSQSKFSDFMLNENRTKASFSSESGIISLLDVKNGKVISELSGQNVDNVYKTDFKSGTISGAGQDRRGSIYDEKSGKGTYIEGEFLIYGTALSPSAKKVAFAMDEKNNISIYDTVSKSKIALLKGQKSTLNVIIFQDENRLFSASDDSEVMIWNMEIKN</sequence>
<dbReference type="PROSITE" id="PS50294">
    <property type="entry name" value="WD_REPEATS_REGION"/>
    <property type="match status" value="1"/>
</dbReference>
<dbReference type="InterPro" id="IPR011047">
    <property type="entry name" value="Quinoprotein_ADH-like_sf"/>
</dbReference>